<evidence type="ECO:0000313" key="3">
    <source>
        <dbReference type="Proteomes" id="UP001642540"/>
    </source>
</evidence>
<sequence length="208" mass="23708">MERRHPEVVPLDELEIQNECDIGCHSLTTFMIDQDEIGKESSPSAGENKSALGNNTDVEQERQAIASERRELERSKSQLQRKRKEFDARKKATKNDAFDQQGAITSMKMAYSDIENATQKLMAAEKLETEAAQHLQELLQKEKDAVDTLRAKKAEIISVAERTRSAIQQMEDNREAVDQLKRSRTIAEGRLVVLKRLKEKEKASQPQE</sequence>
<evidence type="ECO:0000256" key="1">
    <source>
        <dbReference type="SAM" id="MobiDB-lite"/>
    </source>
</evidence>
<feature type="compositionally biased region" description="Basic and acidic residues" evidence="1">
    <location>
        <begin position="59"/>
        <end position="76"/>
    </location>
</feature>
<proteinExistence type="predicted"/>
<accession>A0ABP1RG96</accession>
<dbReference type="Proteomes" id="UP001642540">
    <property type="component" value="Unassembled WGS sequence"/>
</dbReference>
<protein>
    <submittedName>
        <fullName evidence="2">Uncharacterized protein</fullName>
    </submittedName>
</protein>
<feature type="compositionally biased region" description="Polar residues" evidence="1">
    <location>
        <begin position="41"/>
        <end position="57"/>
    </location>
</feature>
<keyword evidence="3" id="KW-1185">Reference proteome</keyword>
<reference evidence="2 3" key="1">
    <citation type="submission" date="2024-08" db="EMBL/GenBank/DDBJ databases">
        <authorList>
            <person name="Cucini C."/>
            <person name="Frati F."/>
        </authorList>
    </citation>
    <scope>NUCLEOTIDE SEQUENCE [LARGE SCALE GENOMIC DNA]</scope>
</reference>
<dbReference type="EMBL" id="CAXLJM020000071">
    <property type="protein sequence ID" value="CAL8126204.1"/>
    <property type="molecule type" value="Genomic_DNA"/>
</dbReference>
<feature type="region of interest" description="Disordered" evidence="1">
    <location>
        <begin position="34"/>
        <end position="95"/>
    </location>
</feature>
<organism evidence="2 3">
    <name type="scientific">Orchesella dallaii</name>
    <dbReference type="NCBI Taxonomy" id="48710"/>
    <lineage>
        <taxon>Eukaryota</taxon>
        <taxon>Metazoa</taxon>
        <taxon>Ecdysozoa</taxon>
        <taxon>Arthropoda</taxon>
        <taxon>Hexapoda</taxon>
        <taxon>Collembola</taxon>
        <taxon>Entomobryomorpha</taxon>
        <taxon>Entomobryoidea</taxon>
        <taxon>Orchesellidae</taxon>
        <taxon>Orchesellinae</taxon>
        <taxon>Orchesella</taxon>
    </lineage>
</organism>
<name>A0ABP1RG96_9HEXA</name>
<comment type="caution">
    <text evidence="2">The sequence shown here is derived from an EMBL/GenBank/DDBJ whole genome shotgun (WGS) entry which is preliminary data.</text>
</comment>
<gene>
    <name evidence="2" type="ORF">ODALV1_LOCUS21313</name>
</gene>
<evidence type="ECO:0000313" key="2">
    <source>
        <dbReference type="EMBL" id="CAL8126204.1"/>
    </source>
</evidence>
<feature type="compositionally biased region" description="Basic and acidic residues" evidence="1">
    <location>
        <begin position="84"/>
        <end position="95"/>
    </location>
</feature>